<dbReference type="InParanoid" id="F0YAT6"/>
<proteinExistence type="predicted"/>
<feature type="transmembrane region" description="Helical" evidence="2">
    <location>
        <begin position="183"/>
        <end position="204"/>
    </location>
</feature>
<dbReference type="Pfam" id="PF04403">
    <property type="entry name" value="PqiA"/>
    <property type="match status" value="1"/>
</dbReference>
<feature type="transmembrane region" description="Helical" evidence="2">
    <location>
        <begin position="92"/>
        <end position="114"/>
    </location>
</feature>
<protein>
    <submittedName>
        <fullName evidence="3">Uncharacterized protein</fullName>
    </submittedName>
</protein>
<feature type="compositionally biased region" description="Polar residues" evidence="1">
    <location>
        <begin position="549"/>
        <end position="559"/>
    </location>
</feature>
<dbReference type="EMBL" id="GL833130">
    <property type="protein sequence ID" value="EGB07587.1"/>
    <property type="molecule type" value="Genomic_DNA"/>
</dbReference>
<evidence type="ECO:0000313" key="3">
    <source>
        <dbReference type="EMBL" id="EGB07587.1"/>
    </source>
</evidence>
<feature type="region of interest" description="Disordered" evidence="1">
    <location>
        <begin position="533"/>
        <end position="563"/>
    </location>
</feature>
<organism evidence="4">
    <name type="scientific">Aureococcus anophagefferens</name>
    <name type="common">Harmful bloom alga</name>
    <dbReference type="NCBI Taxonomy" id="44056"/>
    <lineage>
        <taxon>Eukaryota</taxon>
        <taxon>Sar</taxon>
        <taxon>Stramenopiles</taxon>
        <taxon>Ochrophyta</taxon>
        <taxon>Pelagophyceae</taxon>
        <taxon>Pelagomonadales</taxon>
        <taxon>Pelagomonadaceae</taxon>
        <taxon>Aureococcus</taxon>
    </lineage>
</organism>
<keyword evidence="2" id="KW-1133">Transmembrane helix</keyword>
<feature type="compositionally biased region" description="Low complexity" evidence="1">
    <location>
        <begin position="533"/>
        <end position="543"/>
    </location>
</feature>
<dbReference type="InterPro" id="IPR007498">
    <property type="entry name" value="PqiA-like"/>
</dbReference>
<evidence type="ECO:0000256" key="2">
    <source>
        <dbReference type="SAM" id="Phobius"/>
    </source>
</evidence>
<dbReference type="AlphaFoldDB" id="F0YAT6"/>
<keyword evidence="2" id="KW-0812">Transmembrane</keyword>
<keyword evidence="4" id="KW-1185">Reference proteome</keyword>
<sequence>MMTPMGEKVRAPKQGGLEVGATVATLLLLVATSVWTFHVQKMPNFQIKLDVAWTITDLGQTVGGGSYVLVRKYGVWKLSCQLWKHGGRALGALMYALSCVWPHVKLLLVAALVVRARLYRTFDKRFHALTFLGRAAFVDVACIIIFVAVGRFAGRVEVKPFVYESTPEMHFSLNFAGRPARGVLAYCLTVIVGQALTHGVLVVLEACATGDECEIEDDPAFLEDDASDDDDGQFIPKKTKTAIRDPHPCVSFVDDDDDGELDVARTVFVLAVAGLGFAALGYSLRLSAAPTIMSYSFRSDVNVRLRDVYDYDWLPPELKDQILLHFDKHNDHDFSTWDIIAAARLRRPFMCHVDRTFDGVPPKRPSSTFLFQLAHFFVVVAPLARVACLGAACVVPSRVARVVLRGVVDVVSIFVAADAFLLALGVTIVDLRSMLYEFTNQQLPVSLEDSLTVDIHAKTAWFFALFALVVGESVVSYRVARPFVDAMIRGDWRHHDKHEPTEATPLLPPSSAVTKTDQRAFRKVVAARSRNARAAAFSRQQRATPRQGMASNTGATPSGPQRIMRQRCGPLTPLRAAGARCASRSVHSLWTCASSCVPLPPTTA</sequence>
<feature type="transmembrane region" description="Helical" evidence="2">
    <location>
        <begin position="460"/>
        <end position="480"/>
    </location>
</feature>
<evidence type="ECO:0000256" key="1">
    <source>
        <dbReference type="SAM" id="MobiDB-lite"/>
    </source>
</evidence>
<dbReference type="GeneID" id="20224953"/>
<reference evidence="3 4" key="1">
    <citation type="journal article" date="2011" name="Proc. Natl. Acad. Sci. U.S.A.">
        <title>Niche of harmful alga Aureococcus anophagefferens revealed through ecogenomics.</title>
        <authorList>
            <person name="Gobler C.J."/>
            <person name="Berry D.L."/>
            <person name="Dyhrman S.T."/>
            <person name="Wilhelm S.W."/>
            <person name="Salamov A."/>
            <person name="Lobanov A.V."/>
            <person name="Zhang Y."/>
            <person name="Collier J.L."/>
            <person name="Wurch L.L."/>
            <person name="Kustka A.B."/>
            <person name="Dill B.D."/>
            <person name="Shah M."/>
            <person name="VerBerkmoes N.C."/>
            <person name="Kuo A."/>
            <person name="Terry A."/>
            <person name="Pangilinan J."/>
            <person name="Lindquist E.A."/>
            <person name="Lucas S."/>
            <person name="Paulsen I.T."/>
            <person name="Hattenrath-Lehmann T.K."/>
            <person name="Talmage S.C."/>
            <person name="Walker E.A."/>
            <person name="Koch F."/>
            <person name="Burson A.M."/>
            <person name="Marcoval M.A."/>
            <person name="Tang Y.Z."/>
            <person name="Lecleir G.R."/>
            <person name="Coyne K.J."/>
            <person name="Berg G.M."/>
            <person name="Bertrand E.M."/>
            <person name="Saito M.A."/>
            <person name="Gladyshev V.N."/>
            <person name="Grigoriev I.V."/>
        </authorList>
    </citation>
    <scope>NUCLEOTIDE SEQUENCE [LARGE SCALE GENOMIC DNA]</scope>
    <source>
        <strain evidence="4">CCMP 1984</strain>
    </source>
</reference>
<feature type="transmembrane region" description="Helical" evidence="2">
    <location>
        <begin position="267"/>
        <end position="284"/>
    </location>
</feature>
<dbReference type="RefSeq" id="XP_009037587.1">
    <property type="nucleotide sequence ID" value="XM_009039339.1"/>
</dbReference>
<dbReference type="KEGG" id="aaf:AURANDRAFT_64686"/>
<gene>
    <name evidence="3" type="ORF">AURANDRAFT_64686</name>
</gene>
<feature type="transmembrane region" description="Helical" evidence="2">
    <location>
        <begin position="407"/>
        <end position="429"/>
    </location>
</feature>
<accession>F0YAT6</accession>
<evidence type="ECO:0000313" key="4">
    <source>
        <dbReference type="Proteomes" id="UP000002729"/>
    </source>
</evidence>
<name>F0YAT6_AURAN</name>
<feature type="transmembrane region" description="Helical" evidence="2">
    <location>
        <begin position="126"/>
        <end position="149"/>
    </location>
</feature>
<dbReference type="Proteomes" id="UP000002729">
    <property type="component" value="Unassembled WGS sequence"/>
</dbReference>
<feature type="transmembrane region" description="Helical" evidence="2">
    <location>
        <begin position="369"/>
        <end position="395"/>
    </location>
</feature>
<keyword evidence="2" id="KW-0472">Membrane</keyword>